<name>A0A917FP61_9GAMM</name>
<accession>A0A917FP61</accession>
<comment type="caution">
    <text evidence="1">The sequence shown here is derived from an EMBL/GenBank/DDBJ whole genome shotgun (WGS) entry which is preliminary data.</text>
</comment>
<proteinExistence type="predicted"/>
<dbReference type="Proteomes" id="UP000605253">
    <property type="component" value="Unassembled WGS sequence"/>
</dbReference>
<dbReference type="AlphaFoldDB" id="A0A917FP61"/>
<sequence>MTRLQIKTLSLIILFGFHLPADAHKRWIFPGQFTLSETQWVSFDASVSNNIFFADRPWPLAAVQAFDPEGQVIDIENKLEGHRRSVFDVHLQQKGTYKINHKSQNYMAFYEIEEDGEKQRKRERGQTLDELKSKIPADAIAPSYSFNNSRLETYVTVGAPTDQVFSLDGNGIEFKPVTHPNDLYAGETATFQFYLDGKPASDIEVSLVWSGTRYRNQEQAQTYTTDKQGNIMVELSQSGPFLIEIEHRIKLPENDMSGLQSKSNSFFGSFEVLPQ</sequence>
<dbReference type="RefSeq" id="WP_188364849.1">
    <property type="nucleotide sequence ID" value="NZ_BAABJF010000015.1"/>
</dbReference>
<protein>
    <submittedName>
        <fullName evidence="1">ABC transporter permease</fullName>
    </submittedName>
</protein>
<dbReference type="InterPro" id="IPR019613">
    <property type="entry name" value="DUF4198"/>
</dbReference>
<reference evidence="1" key="2">
    <citation type="submission" date="2020-09" db="EMBL/GenBank/DDBJ databases">
        <authorList>
            <person name="Sun Q."/>
            <person name="Zhou Y."/>
        </authorList>
    </citation>
    <scope>NUCLEOTIDE SEQUENCE</scope>
    <source>
        <strain evidence="1">CGMCC 1.12181</strain>
    </source>
</reference>
<evidence type="ECO:0000313" key="2">
    <source>
        <dbReference type="Proteomes" id="UP000605253"/>
    </source>
</evidence>
<reference evidence="1" key="1">
    <citation type="journal article" date="2014" name="Int. J. Syst. Evol. Microbiol.">
        <title>Complete genome sequence of Corynebacterium casei LMG S-19264T (=DSM 44701T), isolated from a smear-ripened cheese.</title>
        <authorList>
            <consortium name="US DOE Joint Genome Institute (JGI-PGF)"/>
            <person name="Walter F."/>
            <person name="Albersmeier A."/>
            <person name="Kalinowski J."/>
            <person name="Ruckert C."/>
        </authorList>
    </citation>
    <scope>NUCLEOTIDE SEQUENCE</scope>
    <source>
        <strain evidence="1">CGMCC 1.12181</strain>
    </source>
</reference>
<evidence type="ECO:0000313" key="1">
    <source>
        <dbReference type="EMBL" id="GGF92772.1"/>
    </source>
</evidence>
<keyword evidence="2" id="KW-1185">Reference proteome</keyword>
<organism evidence="1 2">
    <name type="scientific">Marinicella pacifica</name>
    <dbReference type="NCBI Taxonomy" id="1171543"/>
    <lineage>
        <taxon>Bacteria</taxon>
        <taxon>Pseudomonadati</taxon>
        <taxon>Pseudomonadota</taxon>
        <taxon>Gammaproteobacteria</taxon>
        <taxon>Lysobacterales</taxon>
        <taxon>Marinicellaceae</taxon>
        <taxon>Marinicella</taxon>
    </lineage>
</organism>
<dbReference type="EMBL" id="BMEO01000004">
    <property type="protein sequence ID" value="GGF92772.1"/>
    <property type="molecule type" value="Genomic_DNA"/>
</dbReference>
<dbReference type="Pfam" id="PF10670">
    <property type="entry name" value="DUF4198"/>
    <property type="match status" value="1"/>
</dbReference>
<gene>
    <name evidence="1" type="ORF">GCM10011365_12550</name>
</gene>